<dbReference type="Pfam" id="PF00041">
    <property type="entry name" value="fn3"/>
    <property type="match status" value="9"/>
</dbReference>
<feature type="domain" description="Fibronectin type-III" evidence="17">
    <location>
        <begin position="872"/>
        <end position="957"/>
    </location>
</feature>
<feature type="domain" description="Fibronectin type-III" evidence="17">
    <location>
        <begin position="688"/>
        <end position="778"/>
    </location>
</feature>
<keyword evidence="4" id="KW-0732">Signal</keyword>
<feature type="domain" description="VWFA" evidence="16">
    <location>
        <begin position="1075"/>
        <end position="1248"/>
    </location>
</feature>
<dbReference type="GO" id="GO:0005615">
    <property type="term" value="C:extracellular space"/>
    <property type="evidence" value="ECO:0007669"/>
    <property type="project" value="TreeGrafter"/>
</dbReference>
<dbReference type="InterPro" id="IPR002035">
    <property type="entry name" value="VWF_A"/>
</dbReference>
<feature type="compositionally biased region" description="Pro residues" evidence="15">
    <location>
        <begin position="1047"/>
        <end position="1063"/>
    </location>
</feature>
<evidence type="ECO:0000256" key="3">
    <source>
        <dbReference type="ARBA" id="ARBA00022530"/>
    </source>
</evidence>
<evidence type="ECO:0000259" key="17">
    <source>
        <dbReference type="PROSITE" id="PS50853"/>
    </source>
</evidence>
<feature type="domain" description="VWFA" evidence="16">
    <location>
        <begin position="35"/>
        <end position="207"/>
    </location>
</feature>
<dbReference type="InterPro" id="IPR036116">
    <property type="entry name" value="FN3_sf"/>
</dbReference>
<dbReference type="InterPro" id="IPR050525">
    <property type="entry name" value="ECM_Assembly_Org"/>
</dbReference>
<feature type="domain" description="Fibronectin type-III" evidence="17">
    <location>
        <begin position="416"/>
        <end position="506"/>
    </location>
</feature>
<evidence type="ECO:0000259" key="16">
    <source>
        <dbReference type="PROSITE" id="PS50234"/>
    </source>
</evidence>
<feature type="domain" description="Fibronectin type-III" evidence="17">
    <location>
        <begin position="507"/>
        <end position="601"/>
    </location>
</feature>
<evidence type="ECO:0000256" key="2">
    <source>
        <dbReference type="ARBA" id="ARBA00022525"/>
    </source>
</evidence>
<dbReference type="PROSITE" id="PS50853">
    <property type="entry name" value="FN3"/>
    <property type="match status" value="8"/>
</dbReference>
<dbReference type="Gene3D" id="3.40.50.410">
    <property type="entry name" value="von Willebrand factor, type A domain"/>
    <property type="match status" value="2"/>
</dbReference>
<dbReference type="SMART" id="SM00060">
    <property type="entry name" value="FN3"/>
    <property type="match status" value="9"/>
</dbReference>
<dbReference type="FunFam" id="2.60.40.10:FF:000489">
    <property type="entry name" value="collagen alpha-1(XII) chain isoform X1"/>
    <property type="match status" value="1"/>
</dbReference>
<dbReference type="SUPFAM" id="SSF49265">
    <property type="entry name" value="Fibronectin type III"/>
    <property type="match status" value="6"/>
</dbReference>
<keyword evidence="5" id="KW-0677">Repeat</keyword>
<evidence type="ECO:0000256" key="4">
    <source>
        <dbReference type="ARBA" id="ARBA00022729"/>
    </source>
</evidence>
<dbReference type="FunFam" id="2.60.40.10:FF:000816">
    <property type="entry name" value="collagen alpha-1(XII) chain isoform X2"/>
    <property type="match status" value="1"/>
</dbReference>
<accession>A0A8C5SH65</accession>
<evidence type="ECO:0000256" key="5">
    <source>
        <dbReference type="ARBA" id="ARBA00022737"/>
    </source>
</evidence>
<evidence type="ECO:0000256" key="11">
    <source>
        <dbReference type="ARBA" id="ARBA00049648"/>
    </source>
</evidence>
<proteinExistence type="inferred from homology"/>
<dbReference type="Ensembl" id="ENSLLTT00000018161.1">
    <property type="protein sequence ID" value="ENSLLTP00000017510.1"/>
    <property type="gene ID" value="ENSLLTG00000013071.1"/>
</dbReference>
<dbReference type="GO" id="GO:0005581">
    <property type="term" value="C:collagen trimer"/>
    <property type="evidence" value="ECO:0007669"/>
    <property type="project" value="UniProtKB-KW"/>
</dbReference>
<dbReference type="Pfam" id="PF00092">
    <property type="entry name" value="VWA"/>
    <property type="match status" value="2"/>
</dbReference>
<dbReference type="SMART" id="SM00210">
    <property type="entry name" value="TSPN"/>
    <property type="match status" value="1"/>
</dbReference>
<dbReference type="PANTHER" id="PTHR24020">
    <property type="entry name" value="COLLAGEN ALPHA"/>
    <property type="match status" value="1"/>
</dbReference>
<dbReference type="PRINTS" id="PR00453">
    <property type="entry name" value="VWFADOMAIN"/>
</dbReference>
<dbReference type="InterPro" id="IPR003961">
    <property type="entry name" value="FN3_dom"/>
</dbReference>
<sequence length="1412" mass="156056">MQKKVIRLNLQAPGLAVLNKSEYWSLECKTRTEADIVLLVDGSWSIGRTHFKTIRSFIGSIVQVFDIGPDRVQVALAQYSGDPRTEWDLNAHPTKQRLLDAVTNLPYKGGNTLTGMALSFILRNNFKAEAGLRPGTKKIAVLITDGKSQDDINIPSDRLKEQGVEIFAIGIKNADVNELKQIASDPDDTHAFNVEDFNLLVNIVDSVTNNLCNSVKGSGDLSLPPTNLVTSEVTPLSFRVSWTAPTESVDRYRVEYYPARGGTPQEVFVSRSETTTVLTGLKPETEYVVNVFSIVEGTNSEPLKGTETTLPIPAVRNLNAYDVSSRTMRVRWEPVKGATGYVLLYEPVNATIPATEKEVTTMRYNLETMRVGASVTDVQLVDLIPNTEYTLTVHSTFGDLTSDPLTTQEVTLPVPAPLNLRTDQITTTSFRGTWDHGAPDVALYRIMWGPYGEPDKQEMILNGDENTQLFENLIPDTLYDISVTAIYPDESESDELIGSERTLPTSPPRNLQVYNATSNSLTVKWDPAIGRVQRYRINYRPATGDGAELSSTVGGSKNSIVLQKLRPDTPYRITVSSIYAEGDGGQISGKGKTKPLNTVRNLRVYDPTTSTLNVRWDHAEGNPRQYKVYYKPVAGGTEEMITLPGNTNYAVLKNLQSDTPYKVTVVPVYSEGDGGRVSDTGKTLMRGTPRNIQVYNPTTNSLNVQWDAAPGPVQQYKVVYNPLAATKPSESVIVPSNTRNVLLERLSPDTPYSINVIAMYGDGDGDPSTGQGRTLPRSGPRNIRVFDPTTNSLSVQWDHADGPVQQYRIIYSPVSGDPIDEYTTVPGRINTVLLQPLQSDTPYKITVVAVYDDGDGGQVTGNGKTVGLLSPQNIRISDEWYTRFRVAWDPVPSPILGYKIVYKVAGSDEPMEVFVGEVTSYTLHNLLPSTSYDVNVYAQYESGLSEPLVDQGTTLYLNVTDLTSYNVGWDTFCIKWSAHRSATSYRLKLNPADGSRGQEITVRGSETSHCFTGLSADTEYNATVFVQTPNLEGPPVSTKEHTLIKPTEPPTQPPTPPPPPTIPPARDVCKGAKADIVFLTDASWSIGDENFNKVVKFVFNTIGAFDLINPSGIQVSFVQYSDDPKSEFNLNTYDEKAQALGALQYIQYRGGNTRTGKALAFIKEKVLTWERGMRKGVPKVLVVVTDGRSQDEVMKAAAVIQQSGFSVFVIGVADVDYHELAKMASQPSERHVFIVDDFDAFEKIEDNLITFVCETATSTCPLMYLDGYTSPGFRMLEAYNLTEKYFASVPGVSLQSGSFPSYVSYRLHKNAFVSQPTVDIHPDGLSKAYTIIFLFRLLSETSNEPFAIWQITDRDYKPQVGVVLDPSSKVLSFFNKDTRGEIQSVAFEDDEIKKLFYGSFHKVKSSSADYYE</sequence>
<dbReference type="Gene3D" id="2.60.40.10">
    <property type="entry name" value="Immunoglobulins"/>
    <property type="match status" value="9"/>
</dbReference>
<feature type="region of interest" description="Disordered" evidence="15">
    <location>
        <begin position="1028"/>
        <end position="1065"/>
    </location>
</feature>
<dbReference type="SMART" id="SM00327">
    <property type="entry name" value="VWA"/>
    <property type="match status" value="2"/>
</dbReference>
<feature type="domain" description="Fibronectin type-III" evidence="17">
    <location>
        <begin position="224"/>
        <end position="313"/>
    </location>
</feature>
<dbReference type="GO" id="GO:0035987">
    <property type="term" value="P:endodermal cell differentiation"/>
    <property type="evidence" value="ECO:0007669"/>
    <property type="project" value="TreeGrafter"/>
</dbReference>
<dbReference type="InterPro" id="IPR048287">
    <property type="entry name" value="TSPN-like_N"/>
</dbReference>
<reference evidence="18" key="1">
    <citation type="submission" date="2025-08" db="UniProtKB">
        <authorList>
            <consortium name="Ensembl"/>
        </authorList>
    </citation>
    <scope>IDENTIFICATION</scope>
</reference>
<keyword evidence="3" id="KW-0272">Extracellular matrix</keyword>
<dbReference type="FunFam" id="2.60.40.10:FF:000018">
    <property type="entry name" value="collagen alpha-1(XII) chain isoform X1"/>
    <property type="match status" value="1"/>
</dbReference>
<keyword evidence="2" id="KW-0964">Secreted</keyword>
<keyword evidence="19" id="KW-1185">Reference proteome</keyword>
<keyword evidence="10" id="KW-0379">Hydroxylation</keyword>
<evidence type="ECO:0000256" key="12">
    <source>
        <dbReference type="ARBA" id="ARBA00053577"/>
    </source>
</evidence>
<dbReference type="PANTHER" id="PTHR24020:SF17">
    <property type="entry name" value="COLLAGEN ALPHA-1(XII) CHAIN"/>
    <property type="match status" value="1"/>
</dbReference>
<dbReference type="InterPro" id="IPR013783">
    <property type="entry name" value="Ig-like_fold"/>
</dbReference>
<dbReference type="GeneTree" id="ENSGT00940000154923"/>
<dbReference type="CDD" id="cd01482">
    <property type="entry name" value="vWA_collagen_alphaI-XII-like"/>
    <property type="match status" value="2"/>
</dbReference>
<evidence type="ECO:0000256" key="6">
    <source>
        <dbReference type="ARBA" id="ARBA00022889"/>
    </source>
</evidence>
<dbReference type="FunFam" id="2.60.120.200:FF:000220">
    <property type="entry name" value="Collagen type XII alpha 1 chain"/>
    <property type="match status" value="1"/>
</dbReference>
<dbReference type="PROSITE" id="PS50234">
    <property type="entry name" value="VWFA"/>
    <property type="match status" value="2"/>
</dbReference>
<feature type="domain" description="Fibronectin type-III" evidence="17">
    <location>
        <begin position="779"/>
        <end position="871"/>
    </location>
</feature>
<comment type="function">
    <text evidence="12">Type XII collagen interacts with type I collagen-containing fibrils, the COL1 domain could be associated with the surface of the fibrils, and the COL2 and NC3 domains may be localized in the perifibrillar matrix.</text>
</comment>
<dbReference type="FunFam" id="3.40.50.410:FF:000001">
    <property type="entry name" value="Collagen, type XII, alpha 1"/>
    <property type="match status" value="2"/>
</dbReference>
<evidence type="ECO:0000256" key="9">
    <source>
        <dbReference type="ARBA" id="ARBA00023180"/>
    </source>
</evidence>
<dbReference type="GO" id="GO:0007155">
    <property type="term" value="P:cell adhesion"/>
    <property type="evidence" value="ECO:0007669"/>
    <property type="project" value="UniProtKB-KW"/>
</dbReference>
<comment type="subunit">
    <text evidence="13">Trimer of identical chains each containing 190 kDa of non-triple-helical sequences.</text>
</comment>
<dbReference type="FunFam" id="2.60.40.10:FF:000480">
    <property type="entry name" value="Collagen, type XII, alpha 1"/>
    <property type="match status" value="1"/>
</dbReference>
<evidence type="ECO:0000313" key="19">
    <source>
        <dbReference type="Proteomes" id="UP000694406"/>
    </source>
</evidence>
<dbReference type="InterPro" id="IPR036465">
    <property type="entry name" value="vWFA_dom_sf"/>
</dbReference>
<protein>
    <recommendedName>
        <fullName evidence="14">Collagen alpha-1(XII) chain</fullName>
    </recommendedName>
</protein>
<dbReference type="SUPFAM" id="SSF49899">
    <property type="entry name" value="Concanavalin A-like lectins/glucanases"/>
    <property type="match status" value="1"/>
</dbReference>
<evidence type="ECO:0000256" key="8">
    <source>
        <dbReference type="ARBA" id="ARBA00023157"/>
    </source>
</evidence>
<dbReference type="Proteomes" id="UP000694406">
    <property type="component" value="Unplaced"/>
</dbReference>
<evidence type="ECO:0000256" key="7">
    <source>
        <dbReference type="ARBA" id="ARBA00023119"/>
    </source>
</evidence>
<keyword evidence="8" id="KW-1015">Disulfide bond</keyword>
<feature type="domain" description="Fibronectin type-III" evidence="17">
    <location>
        <begin position="958"/>
        <end position="1047"/>
    </location>
</feature>
<dbReference type="CDD" id="cd00063">
    <property type="entry name" value="FN3"/>
    <property type="match status" value="9"/>
</dbReference>
<evidence type="ECO:0000256" key="14">
    <source>
        <dbReference type="ARBA" id="ARBA00067989"/>
    </source>
</evidence>
<keyword evidence="6" id="KW-0130">Cell adhesion</keyword>
<keyword evidence="9" id="KW-0325">Glycoprotein</keyword>
<dbReference type="FunFam" id="2.60.40.10:FF:000234">
    <property type="entry name" value="Collagen, type XII, alpha 1"/>
    <property type="match status" value="1"/>
</dbReference>
<name>A0A8C5SH65_LATLA</name>
<dbReference type="FunFam" id="2.60.40.10:FF:000121">
    <property type="entry name" value="Collagen type XII alpha 1 chain"/>
    <property type="match status" value="4"/>
</dbReference>
<evidence type="ECO:0000313" key="18">
    <source>
        <dbReference type="Ensembl" id="ENSLLTP00000017510.1"/>
    </source>
</evidence>
<evidence type="ECO:0000256" key="10">
    <source>
        <dbReference type="ARBA" id="ARBA00023278"/>
    </source>
</evidence>
<dbReference type="SUPFAM" id="SSF53300">
    <property type="entry name" value="vWA-like"/>
    <property type="match status" value="2"/>
</dbReference>
<feature type="domain" description="Fibronectin type-III" evidence="17">
    <location>
        <begin position="314"/>
        <end position="415"/>
    </location>
</feature>
<comment type="subcellular location">
    <subcellularLocation>
        <location evidence="1">Secreted</location>
        <location evidence="1">Extracellular space</location>
        <location evidence="1">Extracellular matrix</location>
    </subcellularLocation>
</comment>
<organism evidence="18 19">
    <name type="scientific">Laticauda laticaudata</name>
    <name type="common">Blue-ringed sea krait</name>
    <name type="synonym">Blue-lipped sea krait</name>
    <dbReference type="NCBI Taxonomy" id="8630"/>
    <lineage>
        <taxon>Eukaryota</taxon>
        <taxon>Metazoa</taxon>
        <taxon>Chordata</taxon>
        <taxon>Craniata</taxon>
        <taxon>Vertebrata</taxon>
        <taxon>Euteleostomi</taxon>
        <taxon>Lepidosauria</taxon>
        <taxon>Squamata</taxon>
        <taxon>Bifurcata</taxon>
        <taxon>Unidentata</taxon>
        <taxon>Episquamata</taxon>
        <taxon>Toxicofera</taxon>
        <taxon>Serpentes</taxon>
        <taxon>Colubroidea</taxon>
        <taxon>Elapidae</taxon>
        <taxon>Laticaudinae</taxon>
        <taxon>Laticauda</taxon>
    </lineage>
</organism>
<comment type="similarity">
    <text evidence="11">Belongs to the fibril-associated collagens with interrupted helices (FACIT) family.</text>
</comment>
<reference evidence="18" key="2">
    <citation type="submission" date="2025-09" db="UniProtKB">
        <authorList>
            <consortium name="Ensembl"/>
        </authorList>
    </citation>
    <scope>IDENTIFICATION</scope>
</reference>
<dbReference type="InterPro" id="IPR013320">
    <property type="entry name" value="ConA-like_dom_sf"/>
</dbReference>
<evidence type="ECO:0000256" key="1">
    <source>
        <dbReference type="ARBA" id="ARBA00004498"/>
    </source>
</evidence>
<evidence type="ECO:0000256" key="15">
    <source>
        <dbReference type="SAM" id="MobiDB-lite"/>
    </source>
</evidence>
<evidence type="ECO:0000256" key="13">
    <source>
        <dbReference type="ARBA" id="ARBA00064391"/>
    </source>
</evidence>
<keyword evidence="7" id="KW-0176">Collagen</keyword>
<dbReference type="Gene3D" id="2.60.120.200">
    <property type="match status" value="1"/>
</dbReference>